<proteinExistence type="predicted"/>
<evidence type="ECO:0000313" key="2">
    <source>
        <dbReference type="Proteomes" id="UP000235672"/>
    </source>
</evidence>
<keyword evidence="2" id="KW-1185">Reference proteome</keyword>
<gene>
    <name evidence="1" type="ORF">NA56DRAFT_76030</name>
</gene>
<evidence type="ECO:0000313" key="1">
    <source>
        <dbReference type="EMBL" id="PMD22826.1"/>
    </source>
</evidence>
<organism evidence="1 2">
    <name type="scientific">Hyaloscypha hepaticicola</name>
    <dbReference type="NCBI Taxonomy" id="2082293"/>
    <lineage>
        <taxon>Eukaryota</taxon>
        <taxon>Fungi</taxon>
        <taxon>Dikarya</taxon>
        <taxon>Ascomycota</taxon>
        <taxon>Pezizomycotina</taxon>
        <taxon>Leotiomycetes</taxon>
        <taxon>Helotiales</taxon>
        <taxon>Hyaloscyphaceae</taxon>
        <taxon>Hyaloscypha</taxon>
    </lineage>
</organism>
<dbReference type="EMBL" id="KZ613476">
    <property type="protein sequence ID" value="PMD22826.1"/>
    <property type="molecule type" value="Genomic_DNA"/>
</dbReference>
<protein>
    <submittedName>
        <fullName evidence="1">Uncharacterized protein</fullName>
    </submittedName>
</protein>
<reference evidence="1 2" key="1">
    <citation type="submission" date="2016-05" db="EMBL/GenBank/DDBJ databases">
        <title>A degradative enzymes factory behind the ericoid mycorrhizal symbiosis.</title>
        <authorList>
            <consortium name="DOE Joint Genome Institute"/>
            <person name="Martino E."/>
            <person name="Morin E."/>
            <person name="Grelet G."/>
            <person name="Kuo A."/>
            <person name="Kohler A."/>
            <person name="Daghino S."/>
            <person name="Barry K."/>
            <person name="Choi C."/>
            <person name="Cichocki N."/>
            <person name="Clum A."/>
            <person name="Copeland A."/>
            <person name="Hainaut M."/>
            <person name="Haridas S."/>
            <person name="Labutti K."/>
            <person name="Lindquist E."/>
            <person name="Lipzen A."/>
            <person name="Khouja H.-R."/>
            <person name="Murat C."/>
            <person name="Ohm R."/>
            <person name="Olson A."/>
            <person name="Spatafora J."/>
            <person name="Veneault-Fourrey C."/>
            <person name="Henrissat B."/>
            <person name="Grigoriev I."/>
            <person name="Martin F."/>
            <person name="Perotto S."/>
        </authorList>
    </citation>
    <scope>NUCLEOTIDE SEQUENCE [LARGE SCALE GENOMIC DNA]</scope>
    <source>
        <strain evidence="1 2">UAMH 7357</strain>
    </source>
</reference>
<name>A0A2J6Q973_9HELO</name>
<dbReference type="Proteomes" id="UP000235672">
    <property type="component" value="Unassembled WGS sequence"/>
</dbReference>
<accession>A0A2J6Q973</accession>
<dbReference type="AlphaFoldDB" id="A0A2J6Q973"/>
<sequence>MKTLESQPPIPTITPFFRYILTSFQLHCHSHPPTPLFPQYRHHPLDCPLELQPLRIQPVPQPAYPPLN</sequence>